<keyword evidence="13 14" id="KW-0456">Lyase</keyword>
<protein>
    <recommendedName>
        <fullName evidence="4">adenylate cyclase</fullName>
        <ecNumber evidence="4">4.6.1.1</ecNumber>
    </recommendedName>
</protein>
<dbReference type="EMBL" id="BPLQ01000751">
    <property type="protein sequence ID" value="GIX74566.1"/>
    <property type="molecule type" value="Genomic_DNA"/>
</dbReference>
<evidence type="ECO:0000256" key="2">
    <source>
        <dbReference type="ARBA" id="ARBA00001946"/>
    </source>
</evidence>
<keyword evidence="18" id="KW-1185">Reference proteome</keyword>
<feature type="region of interest" description="Disordered" evidence="15">
    <location>
        <begin position="134"/>
        <end position="162"/>
    </location>
</feature>
<evidence type="ECO:0000256" key="14">
    <source>
        <dbReference type="RuleBase" id="RU000405"/>
    </source>
</evidence>
<evidence type="ECO:0000256" key="13">
    <source>
        <dbReference type="ARBA" id="ARBA00023239"/>
    </source>
</evidence>
<comment type="similarity">
    <text evidence="14">Belongs to the adenylyl cyclase class-4/guanylyl cyclase family.</text>
</comment>
<evidence type="ECO:0000259" key="16">
    <source>
        <dbReference type="PROSITE" id="PS50125"/>
    </source>
</evidence>
<dbReference type="GO" id="GO:0005524">
    <property type="term" value="F:ATP binding"/>
    <property type="evidence" value="ECO:0007669"/>
    <property type="project" value="UniProtKB-KW"/>
</dbReference>
<keyword evidence="11" id="KW-0115">cAMP biosynthesis</keyword>
<dbReference type="GO" id="GO:0006171">
    <property type="term" value="P:cAMP biosynthetic process"/>
    <property type="evidence" value="ECO:0007669"/>
    <property type="project" value="UniProtKB-KW"/>
</dbReference>
<dbReference type="InterPro" id="IPR018297">
    <property type="entry name" value="A/G_cyclase_CS"/>
</dbReference>
<dbReference type="Pfam" id="PF00211">
    <property type="entry name" value="Guanylate_cyc"/>
    <property type="match status" value="1"/>
</dbReference>
<keyword evidence="9" id="KW-0460">Magnesium</keyword>
<comment type="caution">
    <text evidence="17">The sequence shown here is derived from an EMBL/GenBank/DDBJ whole genome shotgun (WGS) entry which is preliminary data.</text>
</comment>
<evidence type="ECO:0000256" key="1">
    <source>
        <dbReference type="ARBA" id="ARBA00001593"/>
    </source>
</evidence>
<dbReference type="GO" id="GO:0004016">
    <property type="term" value="F:adenylate cyclase activity"/>
    <property type="evidence" value="ECO:0007669"/>
    <property type="project" value="UniProtKB-EC"/>
</dbReference>
<gene>
    <name evidence="17" type="primary">Adcy8</name>
    <name evidence="17" type="ORF">CDAR_312831</name>
</gene>
<keyword evidence="6" id="KW-0479">Metal-binding</keyword>
<dbReference type="PROSITE" id="PS50125">
    <property type="entry name" value="GUANYLATE_CYCLASE_2"/>
    <property type="match status" value="1"/>
</dbReference>
<dbReference type="Gene3D" id="3.30.70.1230">
    <property type="entry name" value="Nucleotide cyclase"/>
    <property type="match status" value="1"/>
</dbReference>
<keyword evidence="8" id="KW-0067">ATP-binding</keyword>
<dbReference type="GO" id="GO:0046872">
    <property type="term" value="F:metal ion binding"/>
    <property type="evidence" value="ECO:0007669"/>
    <property type="project" value="UniProtKB-KW"/>
</dbReference>
<dbReference type="Proteomes" id="UP001054837">
    <property type="component" value="Unassembled WGS sequence"/>
</dbReference>
<evidence type="ECO:0000256" key="9">
    <source>
        <dbReference type="ARBA" id="ARBA00022842"/>
    </source>
</evidence>
<evidence type="ECO:0000256" key="12">
    <source>
        <dbReference type="ARBA" id="ARBA00023136"/>
    </source>
</evidence>
<keyword evidence="12" id="KW-0472">Membrane</keyword>
<evidence type="ECO:0000313" key="17">
    <source>
        <dbReference type="EMBL" id="GIX74566.1"/>
    </source>
</evidence>
<accession>A0AAV4MQ55</accession>
<dbReference type="Pfam" id="PF06327">
    <property type="entry name" value="Adcy_cons_dom"/>
    <property type="match status" value="1"/>
</dbReference>
<dbReference type="GO" id="GO:0005886">
    <property type="term" value="C:plasma membrane"/>
    <property type="evidence" value="ECO:0007669"/>
    <property type="project" value="InterPro"/>
</dbReference>
<feature type="domain" description="Guanylate cyclase" evidence="16">
    <location>
        <begin position="1"/>
        <end position="36"/>
    </location>
</feature>
<keyword evidence="5" id="KW-0812">Transmembrane</keyword>
<dbReference type="PANTHER" id="PTHR45627:SF1">
    <property type="entry name" value="ADENYLATE CYCLASE TYPE 8"/>
    <property type="match status" value="1"/>
</dbReference>
<name>A0AAV4MQ55_9ARAC</name>
<evidence type="ECO:0000256" key="7">
    <source>
        <dbReference type="ARBA" id="ARBA00022741"/>
    </source>
</evidence>
<comment type="catalytic activity">
    <reaction evidence="1">
        <text>ATP = 3',5'-cyclic AMP + diphosphate</text>
        <dbReference type="Rhea" id="RHEA:15389"/>
        <dbReference type="ChEBI" id="CHEBI:30616"/>
        <dbReference type="ChEBI" id="CHEBI:33019"/>
        <dbReference type="ChEBI" id="CHEBI:58165"/>
        <dbReference type="EC" id="4.6.1.1"/>
    </reaction>
</comment>
<dbReference type="InterPro" id="IPR001054">
    <property type="entry name" value="A/G_cyclase"/>
</dbReference>
<evidence type="ECO:0000256" key="11">
    <source>
        <dbReference type="ARBA" id="ARBA00022998"/>
    </source>
</evidence>
<evidence type="ECO:0000256" key="5">
    <source>
        <dbReference type="ARBA" id="ARBA00022692"/>
    </source>
</evidence>
<dbReference type="InterPro" id="IPR009398">
    <property type="entry name" value="Adcy_conserved_dom"/>
</dbReference>
<comment type="subcellular location">
    <subcellularLocation>
        <location evidence="3">Membrane</location>
        <topology evidence="3">Multi-pass membrane protein</topology>
    </subcellularLocation>
</comment>
<organism evidence="17 18">
    <name type="scientific">Caerostris darwini</name>
    <dbReference type="NCBI Taxonomy" id="1538125"/>
    <lineage>
        <taxon>Eukaryota</taxon>
        <taxon>Metazoa</taxon>
        <taxon>Ecdysozoa</taxon>
        <taxon>Arthropoda</taxon>
        <taxon>Chelicerata</taxon>
        <taxon>Arachnida</taxon>
        <taxon>Araneae</taxon>
        <taxon>Araneomorphae</taxon>
        <taxon>Entelegynae</taxon>
        <taxon>Araneoidea</taxon>
        <taxon>Araneidae</taxon>
        <taxon>Caerostris</taxon>
    </lineage>
</organism>
<evidence type="ECO:0000256" key="8">
    <source>
        <dbReference type="ARBA" id="ARBA00022840"/>
    </source>
</evidence>
<evidence type="ECO:0000256" key="3">
    <source>
        <dbReference type="ARBA" id="ARBA00004141"/>
    </source>
</evidence>
<comment type="cofactor">
    <cofactor evidence="2">
        <name>Mg(2+)</name>
        <dbReference type="ChEBI" id="CHEBI:18420"/>
    </cofactor>
</comment>
<evidence type="ECO:0000256" key="15">
    <source>
        <dbReference type="SAM" id="MobiDB-lite"/>
    </source>
</evidence>
<dbReference type="EC" id="4.6.1.1" evidence="4"/>
<dbReference type="SUPFAM" id="SSF55073">
    <property type="entry name" value="Nucleotide cyclase"/>
    <property type="match status" value="1"/>
</dbReference>
<dbReference type="GO" id="GO:0007189">
    <property type="term" value="P:adenylate cyclase-activating G protein-coupled receptor signaling pathway"/>
    <property type="evidence" value="ECO:0007669"/>
    <property type="project" value="TreeGrafter"/>
</dbReference>
<sequence>MRIGVHSGSVLCGVLGLYKWQFDVWSNDVTLANHMESGGIAGKVHISKATLDYLGDAYEVDPGHGETRDAYLRTHGTETFLIRKNQPSVSPSKFCQSFRGLKKAMCRQDSRSEEDVDWNPEIPFENLNYMRDSMDEESGSLPNNEEPKGGRKPSTHRPLTPTISEEVEELIEQSIEIESNKKMRKDHLSWFSLTFRSSDTETKVGQFQNH</sequence>
<dbReference type="PANTHER" id="PTHR45627">
    <property type="entry name" value="ADENYLATE CYCLASE TYPE 1"/>
    <property type="match status" value="1"/>
</dbReference>
<evidence type="ECO:0000256" key="6">
    <source>
        <dbReference type="ARBA" id="ARBA00022723"/>
    </source>
</evidence>
<reference evidence="17 18" key="1">
    <citation type="submission" date="2021-06" db="EMBL/GenBank/DDBJ databases">
        <title>Caerostris darwini draft genome.</title>
        <authorList>
            <person name="Kono N."/>
            <person name="Arakawa K."/>
        </authorList>
    </citation>
    <scope>NUCLEOTIDE SEQUENCE [LARGE SCALE GENOMIC DNA]</scope>
</reference>
<keyword evidence="7" id="KW-0547">Nucleotide-binding</keyword>
<dbReference type="InterPro" id="IPR029787">
    <property type="entry name" value="Nucleotide_cyclase"/>
</dbReference>
<keyword evidence="10" id="KW-1133">Transmembrane helix</keyword>
<evidence type="ECO:0000256" key="10">
    <source>
        <dbReference type="ARBA" id="ARBA00022989"/>
    </source>
</evidence>
<proteinExistence type="inferred from homology"/>
<evidence type="ECO:0000313" key="18">
    <source>
        <dbReference type="Proteomes" id="UP001054837"/>
    </source>
</evidence>
<dbReference type="GO" id="GO:0035556">
    <property type="term" value="P:intracellular signal transduction"/>
    <property type="evidence" value="ECO:0007669"/>
    <property type="project" value="InterPro"/>
</dbReference>
<evidence type="ECO:0000256" key="4">
    <source>
        <dbReference type="ARBA" id="ARBA00012201"/>
    </source>
</evidence>
<dbReference type="PROSITE" id="PS00452">
    <property type="entry name" value="GUANYLATE_CYCLASE_1"/>
    <property type="match status" value="1"/>
</dbReference>
<dbReference type="AlphaFoldDB" id="A0AAV4MQ55"/>
<dbReference type="CDD" id="cd07302">
    <property type="entry name" value="CHD"/>
    <property type="match status" value="1"/>
</dbReference>